<dbReference type="Proteomes" id="UP000604737">
    <property type="component" value="Unassembled WGS sequence"/>
</dbReference>
<evidence type="ECO:0000256" key="8">
    <source>
        <dbReference type="ARBA" id="ARBA00023136"/>
    </source>
</evidence>
<name>A0ABQ3H2B1_9NEIS</name>
<dbReference type="PANTHER" id="PTHR30558">
    <property type="entry name" value="EXBD MEMBRANE COMPONENT OF PMF-DRIVEN MACROMOLECULE IMPORT SYSTEM"/>
    <property type="match status" value="1"/>
</dbReference>
<keyword evidence="9" id="KW-0131">Cell cycle</keyword>
<evidence type="ECO:0000256" key="3">
    <source>
        <dbReference type="ARBA" id="ARBA00022475"/>
    </source>
</evidence>
<dbReference type="EMBL" id="BMYO01000006">
    <property type="protein sequence ID" value="GHD65019.1"/>
    <property type="molecule type" value="Genomic_DNA"/>
</dbReference>
<keyword evidence="8 11" id="KW-0472">Membrane</keyword>
<reference evidence="13" key="1">
    <citation type="journal article" date="2019" name="Int. J. Syst. Evol. Microbiol.">
        <title>The Global Catalogue of Microorganisms (GCM) 10K type strain sequencing project: providing services to taxonomists for standard genome sequencing and annotation.</title>
        <authorList>
            <consortium name="The Broad Institute Genomics Platform"/>
            <consortium name="The Broad Institute Genome Sequencing Center for Infectious Disease"/>
            <person name="Wu L."/>
            <person name="Ma J."/>
        </authorList>
    </citation>
    <scope>NUCLEOTIDE SEQUENCE [LARGE SCALE GENOMIC DNA]</scope>
    <source>
        <strain evidence="13">KCTC 23701</strain>
    </source>
</reference>
<evidence type="ECO:0000256" key="2">
    <source>
        <dbReference type="ARBA" id="ARBA00005811"/>
    </source>
</evidence>
<proteinExistence type="inferred from homology"/>
<dbReference type="NCBIfam" id="TIGR02801">
    <property type="entry name" value="tolR"/>
    <property type="match status" value="1"/>
</dbReference>
<evidence type="ECO:0000256" key="9">
    <source>
        <dbReference type="ARBA" id="ARBA00023306"/>
    </source>
</evidence>
<accession>A0ABQ3H2B1</accession>
<organism evidence="12 13">
    <name type="scientific">Jeongeupia chitinilytica</name>
    <dbReference type="NCBI Taxonomy" id="1041641"/>
    <lineage>
        <taxon>Bacteria</taxon>
        <taxon>Pseudomonadati</taxon>
        <taxon>Pseudomonadota</taxon>
        <taxon>Betaproteobacteria</taxon>
        <taxon>Neisseriales</taxon>
        <taxon>Chitinibacteraceae</taxon>
        <taxon>Jeongeupia</taxon>
    </lineage>
</organism>
<sequence>MARTRRPRRSMNQINVVPYIDVMLVLLVIFMVATPMMQSPGVVNLPTVGKADQEASVEPLRVEIGPDGELTLTDAGKSETVADARALVTLVQDRLAIKADRPVVIAGDKSVRYETVMATMDALKAANVARVGLLVRPK</sequence>
<dbReference type="Pfam" id="PF02472">
    <property type="entry name" value="ExbD"/>
    <property type="match status" value="1"/>
</dbReference>
<keyword evidence="6 10" id="KW-0812">Transmembrane</keyword>
<evidence type="ECO:0000256" key="4">
    <source>
        <dbReference type="ARBA" id="ARBA00022519"/>
    </source>
</evidence>
<evidence type="ECO:0000256" key="5">
    <source>
        <dbReference type="ARBA" id="ARBA00022618"/>
    </source>
</evidence>
<dbReference type="Gene3D" id="3.30.420.270">
    <property type="match status" value="1"/>
</dbReference>
<evidence type="ECO:0000256" key="10">
    <source>
        <dbReference type="RuleBase" id="RU003879"/>
    </source>
</evidence>
<evidence type="ECO:0000313" key="13">
    <source>
        <dbReference type="Proteomes" id="UP000604737"/>
    </source>
</evidence>
<dbReference type="InterPro" id="IPR014168">
    <property type="entry name" value="Tol-Pal_TolR"/>
</dbReference>
<evidence type="ECO:0000256" key="6">
    <source>
        <dbReference type="ARBA" id="ARBA00022692"/>
    </source>
</evidence>
<feature type="transmembrane region" description="Helical" evidence="11">
    <location>
        <begin position="16"/>
        <end position="37"/>
    </location>
</feature>
<evidence type="ECO:0000313" key="12">
    <source>
        <dbReference type="EMBL" id="GHD65019.1"/>
    </source>
</evidence>
<keyword evidence="5" id="KW-0132">Cell division</keyword>
<comment type="similarity">
    <text evidence="2 10">Belongs to the ExbD/TolR family.</text>
</comment>
<evidence type="ECO:0000256" key="1">
    <source>
        <dbReference type="ARBA" id="ARBA00004162"/>
    </source>
</evidence>
<keyword evidence="10" id="KW-0813">Transport</keyword>
<keyword evidence="7 11" id="KW-1133">Transmembrane helix</keyword>
<dbReference type="PANTHER" id="PTHR30558:SF7">
    <property type="entry name" value="TOL-PAL SYSTEM PROTEIN TOLR"/>
    <property type="match status" value="1"/>
</dbReference>
<dbReference type="RefSeq" id="WP_229797574.1">
    <property type="nucleotide sequence ID" value="NZ_BMYO01000006.1"/>
</dbReference>
<comment type="subcellular location">
    <subcellularLocation>
        <location evidence="1">Cell membrane</location>
        <topology evidence="1">Single-pass membrane protein</topology>
    </subcellularLocation>
    <subcellularLocation>
        <location evidence="10">Cell membrane</location>
        <topology evidence="10">Single-pass type II membrane protein</topology>
    </subcellularLocation>
</comment>
<keyword evidence="13" id="KW-1185">Reference proteome</keyword>
<keyword evidence="4" id="KW-0997">Cell inner membrane</keyword>
<protein>
    <submittedName>
        <fullName evidence="12">TolR-like protein</fullName>
    </submittedName>
</protein>
<gene>
    <name evidence="12" type="primary">tolR</name>
    <name evidence="12" type="ORF">GCM10007350_25100</name>
</gene>
<evidence type="ECO:0000256" key="7">
    <source>
        <dbReference type="ARBA" id="ARBA00022989"/>
    </source>
</evidence>
<evidence type="ECO:0000256" key="11">
    <source>
        <dbReference type="SAM" id="Phobius"/>
    </source>
</evidence>
<keyword evidence="3" id="KW-1003">Cell membrane</keyword>
<dbReference type="InterPro" id="IPR003400">
    <property type="entry name" value="ExbD"/>
</dbReference>
<keyword evidence="10" id="KW-0653">Protein transport</keyword>
<comment type="caution">
    <text evidence="12">The sequence shown here is derived from an EMBL/GenBank/DDBJ whole genome shotgun (WGS) entry which is preliminary data.</text>
</comment>